<feature type="domain" description="Arrestin C-terminal-like" evidence="2">
    <location>
        <begin position="178"/>
        <end position="319"/>
    </location>
</feature>
<reference evidence="4" key="1">
    <citation type="submission" date="2017-02" db="UniProtKB">
        <authorList>
            <consortium name="WormBaseParasite"/>
        </authorList>
    </citation>
    <scope>IDENTIFICATION</scope>
</reference>
<evidence type="ECO:0000256" key="1">
    <source>
        <dbReference type="ARBA" id="ARBA00005298"/>
    </source>
</evidence>
<dbReference type="AlphaFoldDB" id="A0A0N5A7Z3"/>
<evidence type="ECO:0000313" key="4">
    <source>
        <dbReference type="WBParaSite" id="SMUV_0000016601-mRNA-1"/>
    </source>
</evidence>
<dbReference type="Pfam" id="PF00339">
    <property type="entry name" value="Arrestin_N"/>
    <property type="match status" value="1"/>
</dbReference>
<keyword evidence="3" id="KW-1185">Reference proteome</keyword>
<dbReference type="InterPro" id="IPR050357">
    <property type="entry name" value="Arrestin_domain-protein"/>
</dbReference>
<dbReference type="GO" id="GO:0015031">
    <property type="term" value="P:protein transport"/>
    <property type="evidence" value="ECO:0007669"/>
    <property type="project" value="TreeGrafter"/>
</dbReference>
<organism evidence="3 4">
    <name type="scientific">Syphacia muris</name>
    <dbReference type="NCBI Taxonomy" id="451379"/>
    <lineage>
        <taxon>Eukaryota</taxon>
        <taxon>Metazoa</taxon>
        <taxon>Ecdysozoa</taxon>
        <taxon>Nematoda</taxon>
        <taxon>Chromadorea</taxon>
        <taxon>Rhabditida</taxon>
        <taxon>Spirurina</taxon>
        <taxon>Oxyuridomorpha</taxon>
        <taxon>Oxyuroidea</taxon>
        <taxon>Oxyuridae</taxon>
        <taxon>Syphacia</taxon>
    </lineage>
</organism>
<dbReference type="InterPro" id="IPR011022">
    <property type="entry name" value="Arrestin_C-like"/>
</dbReference>
<dbReference type="InterPro" id="IPR011021">
    <property type="entry name" value="Arrestin-like_N"/>
</dbReference>
<accession>A0A0N5A7Z3</accession>
<proteinExistence type="inferred from homology"/>
<dbReference type="Pfam" id="PF02752">
    <property type="entry name" value="Arrestin_C"/>
    <property type="match status" value="1"/>
</dbReference>
<dbReference type="InterPro" id="IPR014752">
    <property type="entry name" value="Arrestin-like_C"/>
</dbReference>
<dbReference type="SMART" id="SM01017">
    <property type="entry name" value="Arrestin_C"/>
    <property type="match status" value="1"/>
</dbReference>
<dbReference type="GO" id="GO:0005737">
    <property type="term" value="C:cytoplasm"/>
    <property type="evidence" value="ECO:0007669"/>
    <property type="project" value="TreeGrafter"/>
</dbReference>
<dbReference type="InterPro" id="IPR014756">
    <property type="entry name" value="Ig_E-set"/>
</dbReference>
<dbReference type="PANTHER" id="PTHR11188">
    <property type="entry name" value="ARRESTIN DOMAIN CONTAINING PROTEIN"/>
    <property type="match status" value="1"/>
</dbReference>
<sequence length="326" mass="36689">MKIDHFEVLLSNESQKPYIGGETLQGQIEITVQEKVKVARLTVKLVGQAQTSWRNKDSDLTYESNEQVLNEYLDLTRSLISHCDENLFLTDGRHNICFQVPLPLDVISSIEKEGYGWVRYTCIATLDLPEDKNTRELIMVLERNFSVCSVLNLDAPYMRQPATSREEAVVTGCCCKRKLGVVSAQMTVADMGLLPGETVQITLTIENGVKKRRFRRRRDVSHDCVLVSLCQQLDFISQNRYELHLYDKKSLTIAVESHGTCKASSGSGPETKYIDFTIPSGLQPTSTRSNGLITISYFFKLDMHTFDVIVPVIIGSVKTPDSRLNG</sequence>
<dbReference type="STRING" id="451379.A0A0N5A7Z3"/>
<dbReference type="Proteomes" id="UP000046393">
    <property type="component" value="Unplaced"/>
</dbReference>
<dbReference type="WBParaSite" id="SMUV_0000016601-mRNA-1">
    <property type="protein sequence ID" value="SMUV_0000016601-mRNA-1"/>
    <property type="gene ID" value="SMUV_0000016601"/>
</dbReference>
<comment type="similarity">
    <text evidence="1">Belongs to the arrestin family.</text>
</comment>
<protein>
    <submittedName>
        <fullName evidence="4">Arrestin_C domain-containing protein</fullName>
    </submittedName>
</protein>
<dbReference type="SUPFAM" id="SSF81296">
    <property type="entry name" value="E set domains"/>
    <property type="match status" value="2"/>
</dbReference>
<evidence type="ECO:0000313" key="3">
    <source>
        <dbReference type="Proteomes" id="UP000046393"/>
    </source>
</evidence>
<name>A0A0N5A7Z3_9BILA</name>
<dbReference type="Gene3D" id="2.60.40.640">
    <property type="match status" value="2"/>
</dbReference>
<evidence type="ECO:0000259" key="2">
    <source>
        <dbReference type="SMART" id="SM01017"/>
    </source>
</evidence>
<dbReference type="PANTHER" id="PTHR11188:SF159">
    <property type="entry name" value="ARRESTIN C-TERMINAL-LIKE DOMAIN-CONTAINING PROTEIN"/>
    <property type="match status" value="1"/>
</dbReference>